<dbReference type="Pfam" id="PF00293">
    <property type="entry name" value="NUDIX"/>
    <property type="match status" value="1"/>
</dbReference>
<dbReference type="Proteomes" id="UP000502498">
    <property type="component" value="Chromosome"/>
</dbReference>
<evidence type="ECO:0000256" key="3">
    <source>
        <dbReference type="ARBA" id="ARBA00009595"/>
    </source>
</evidence>
<dbReference type="InterPro" id="IPR015376">
    <property type="entry name" value="Znr_NADH_PPase"/>
</dbReference>
<evidence type="ECO:0000313" key="11">
    <source>
        <dbReference type="EMBL" id="QKJ19132.1"/>
    </source>
</evidence>
<dbReference type="GO" id="GO:0019677">
    <property type="term" value="P:NAD+ catabolic process"/>
    <property type="evidence" value="ECO:0007669"/>
    <property type="project" value="TreeGrafter"/>
</dbReference>
<evidence type="ECO:0000313" key="12">
    <source>
        <dbReference type="Proteomes" id="UP000502498"/>
    </source>
</evidence>
<accession>A0A7D4Q0E0</accession>
<dbReference type="PANTHER" id="PTHR42904:SF6">
    <property type="entry name" value="NAD-CAPPED RNA HYDROLASE NUDT12"/>
    <property type="match status" value="1"/>
</dbReference>
<gene>
    <name evidence="11" type="primary">nudC</name>
    <name evidence="11" type="ORF">HQM25_06935</name>
</gene>
<evidence type="ECO:0000256" key="5">
    <source>
        <dbReference type="ARBA" id="ARBA00022723"/>
    </source>
</evidence>
<dbReference type="PROSITE" id="PS00893">
    <property type="entry name" value="NUDIX_BOX"/>
    <property type="match status" value="1"/>
</dbReference>
<dbReference type="AlphaFoldDB" id="A0A7D4Q0E0"/>
<evidence type="ECO:0000256" key="1">
    <source>
        <dbReference type="ARBA" id="ARBA00001946"/>
    </source>
</evidence>
<reference evidence="11 12" key="1">
    <citation type="submission" date="2020-05" db="EMBL/GenBank/DDBJ databases">
        <title>Strain PA2F3 complete genome.</title>
        <authorList>
            <person name="Kim Y.-S."/>
            <person name="Kim S.-J."/>
            <person name="Jung H.-k."/>
            <person name="Kim S.-E."/>
            <person name="Kim K.-H."/>
        </authorList>
    </citation>
    <scope>NUCLEOTIDE SEQUENCE [LARGE SCALE GENOMIC DNA]</scope>
    <source>
        <strain evidence="11 12">PA2F3</strain>
    </source>
</reference>
<evidence type="ECO:0000256" key="4">
    <source>
        <dbReference type="ARBA" id="ARBA00012381"/>
    </source>
</evidence>
<evidence type="ECO:0000256" key="9">
    <source>
        <dbReference type="ARBA" id="ARBA00023679"/>
    </source>
</evidence>
<feature type="domain" description="Nudix hydrolase" evidence="10">
    <location>
        <begin position="172"/>
        <end position="299"/>
    </location>
</feature>
<evidence type="ECO:0000256" key="2">
    <source>
        <dbReference type="ARBA" id="ARBA00001947"/>
    </source>
</evidence>
<sequence length="313" mass="32840">MLCGLCRESRVTPTDHPSPALARGTLDRRGDERFRDGLLASLRADEATRVLVLSGDTAPLSGSGALLWVAPADAPADAEWALLGRDAQGTAHLVAALDASDGEPFAAPAGWAGLRSVGAALSAGDAGAMVEAVSLARWLHDARFCPACGARAVLGDAGWSRRCPACSRQHFPRTDPAVIVAVTSAADPDRLLLGANAVWSGERYSCFAGFVEAGESLEAAVHRELEEEAGVTVGDLRYRGSQAWPYPRSLMLGFLATAVEDAAARPDGEEIVAVRWFTREEIGAALRGEGGIQLPGQASIAHTLISDWYAGSR</sequence>
<comment type="similarity">
    <text evidence="3">Belongs to the Nudix hydrolase family. NudC subfamily.</text>
</comment>
<dbReference type="EMBL" id="CP054038">
    <property type="protein sequence ID" value="QKJ19132.1"/>
    <property type="molecule type" value="Genomic_DNA"/>
</dbReference>
<dbReference type="InterPro" id="IPR020084">
    <property type="entry name" value="NUDIX_hydrolase_CS"/>
</dbReference>
<dbReference type="PROSITE" id="PS51462">
    <property type="entry name" value="NUDIX"/>
    <property type="match status" value="1"/>
</dbReference>
<dbReference type="PANTHER" id="PTHR42904">
    <property type="entry name" value="NUDIX HYDROLASE, NUDC SUBFAMILY"/>
    <property type="match status" value="1"/>
</dbReference>
<dbReference type="CDD" id="cd03429">
    <property type="entry name" value="NUDIX_NADH_pyrophosphatase_Nudt13"/>
    <property type="match status" value="1"/>
</dbReference>
<evidence type="ECO:0000256" key="7">
    <source>
        <dbReference type="ARBA" id="ARBA00022842"/>
    </source>
</evidence>
<protein>
    <recommendedName>
        <fullName evidence="4">NAD(+) diphosphatase</fullName>
        <ecNumber evidence="4">3.6.1.22</ecNumber>
    </recommendedName>
</protein>
<keyword evidence="7" id="KW-0460">Magnesium</keyword>
<keyword evidence="6 11" id="KW-0378">Hydrolase</keyword>
<dbReference type="GO" id="GO:0046872">
    <property type="term" value="F:metal ion binding"/>
    <property type="evidence" value="ECO:0007669"/>
    <property type="project" value="UniProtKB-KW"/>
</dbReference>
<dbReference type="InterPro" id="IPR015375">
    <property type="entry name" value="NADH_PPase-like_N"/>
</dbReference>
<dbReference type="EC" id="3.6.1.22" evidence="4"/>
<dbReference type="Pfam" id="PF09297">
    <property type="entry name" value="Zn_ribbon_NUD"/>
    <property type="match status" value="1"/>
</dbReference>
<name>A0A7D4Q0E0_9MICO</name>
<dbReference type="InterPro" id="IPR015797">
    <property type="entry name" value="NUDIX_hydrolase-like_dom_sf"/>
</dbReference>
<comment type="cofactor">
    <cofactor evidence="1">
        <name>Mg(2+)</name>
        <dbReference type="ChEBI" id="CHEBI:18420"/>
    </cofactor>
</comment>
<keyword evidence="5" id="KW-0479">Metal-binding</keyword>
<keyword evidence="8" id="KW-0520">NAD</keyword>
<dbReference type="InterPro" id="IPR050241">
    <property type="entry name" value="NAD-cap_RNA_hydrolase_NudC"/>
</dbReference>
<dbReference type="InterPro" id="IPR049734">
    <property type="entry name" value="NudC-like_C"/>
</dbReference>
<dbReference type="Pfam" id="PF09296">
    <property type="entry name" value="NUDIX-like"/>
    <property type="match status" value="1"/>
</dbReference>
<evidence type="ECO:0000256" key="8">
    <source>
        <dbReference type="ARBA" id="ARBA00023027"/>
    </source>
</evidence>
<comment type="catalytic activity">
    <reaction evidence="9">
        <text>a 5'-end NAD(+)-phospho-ribonucleoside in mRNA + H2O = a 5'-end phospho-adenosine-phospho-ribonucleoside in mRNA + beta-nicotinamide D-ribonucleotide + 2 H(+)</text>
        <dbReference type="Rhea" id="RHEA:60876"/>
        <dbReference type="Rhea" id="RHEA-COMP:15698"/>
        <dbReference type="Rhea" id="RHEA-COMP:15719"/>
        <dbReference type="ChEBI" id="CHEBI:14649"/>
        <dbReference type="ChEBI" id="CHEBI:15377"/>
        <dbReference type="ChEBI" id="CHEBI:15378"/>
        <dbReference type="ChEBI" id="CHEBI:144029"/>
        <dbReference type="ChEBI" id="CHEBI:144051"/>
    </reaction>
    <physiologicalReaction direction="left-to-right" evidence="9">
        <dbReference type="Rhea" id="RHEA:60877"/>
    </physiologicalReaction>
</comment>
<organism evidence="11 12">
    <name type="scientific">Microbacterium hominis</name>
    <dbReference type="NCBI Taxonomy" id="162426"/>
    <lineage>
        <taxon>Bacteria</taxon>
        <taxon>Bacillati</taxon>
        <taxon>Actinomycetota</taxon>
        <taxon>Actinomycetes</taxon>
        <taxon>Micrococcales</taxon>
        <taxon>Microbacteriaceae</taxon>
        <taxon>Microbacterium</taxon>
    </lineage>
</organism>
<dbReference type="GO" id="GO:0006742">
    <property type="term" value="P:NADP+ catabolic process"/>
    <property type="evidence" value="ECO:0007669"/>
    <property type="project" value="TreeGrafter"/>
</dbReference>
<dbReference type="GO" id="GO:0035529">
    <property type="term" value="F:NADH pyrophosphatase activity"/>
    <property type="evidence" value="ECO:0007669"/>
    <property type="project" value="TreeGrafter"/>
</dbReference>
<dbReference type="Gene3D" id="3.90.79.10">
    <property type="entry name" value="Nucleoside Triphosphate Pyrophosphohydrolase"/>
    <property type="match status" value="1"/>
</dbReference>
<evidence type="ECO:0000256" key="6">
    <source>
        <dbReference type="ARBA" id="ARBA00022801"/>
    </source>
</evidence>
<dbReference type="SUPFAM" id="SSF55811">
    <property type="entry name" value="Nudix"/>
    <property type="match status" value="1"/>
</dbReference>
<proteinExistence type="inferred from homology"/>
<dbReference type="Gene3D" id="3.90.79.20">
    <property type="match status" value="1"/>
</dbReference>
<dbReference type="GO" id="GO:0005829">
    <property type="term" value="C:cytosol"/>
    <property type="evidence" value="ECO:0007669"/>
    <property type="project" value="TreeGrafter"/>
</dbReference>
<dbReference type="InterPro" id="IPR000086">
    <property type="entry name" value="NUDIX_hydrolase_dom"/>
</dbReference>
<evidence type="ECO:0000259" key="10">
    <source>
        <dbReference type="PROSITE" id="PS51462"/>
    </source>
</evidence>
<comment type="cofactor">
    <cofactor evidence="2">
        <name>Zn(2+)</name>
        <dbReference type="ChEBI" id="CHEBI:29105"/>
    </cofactor>
</comment>
<dbReference type="NCBIfam" id="NF001299">
    <property type="entry name" value="PRK00241.1"/>
    <property type="match status" value="1"/>
</dbReference>